<feature type="compositionally biased region" description="Polar residues" evidence="1">
    <location>
        <begin position="118"/>
        <end position="139"/>
    </location>
</feature>
<keyword evidence="3" id="KW-1185">Reference proteome</keyword>
<feature type="region of interest" description="Disordered" evidence="1">
    <location>
        <begin position="114"/>
        <end position="181"/>
    </location>
</feature>
<evidence type="ECO:0000256" key="1">
    <source>
        <dbReference type="SAM" id="MobiDB-lite"/>
    </source>
</evidence>
<feature type="compositionally biased region" description="Low complexity" evidence="1">
    <location>
        <begin position="64"/>
        <end position="75"/>
    </location>
</feature>
<dbReference type="InParanoid" id="A0A165FJA6"/>
<reference evidence="2 3" key="1">
    <citation type="journal article" date="2016" name="Mol. Biol. Evol.">
        <title>Comparative Genomics of Early-Diverging Mushroom-Forming Fungi Provides Insights into the Origins of Lignocellulose Decay Capabilities.</title>
        <authorList>
            <person name="Nagy L.G."/>
            <person name="Riley R."/>
            <person name="Tritt A."/>
            <person name="Adam C."/>
            <person name="Daum C."/>
            <person name="Floudas D."/>
            <person name="Sun H."/>
            <person name="Yadav J.S."/>
            <person name="Pangilinan J."/>
            <person name="Larsson K.H."/>
            <person name="Matsuura K."/>
            <person name="Barry K."/>
            <person name="Labutti K."/>
            <person name="Kuo R."/>
            <person name="Ohm R.A."/>
            <person name="Bhattacharya S.S."/>
            <person name="Shirouzu T."/>
            <person name="Yoshinaga Y."/>
            <person name="Martin F.M."/>
            <person name="Grigoriev I.V."/>
            <person name="Hibbett D.S."/>
        </authorList>
    </citation>
    <scope>NUCLEOTIDE SEQUENCE [LARGE SCALE GENOMIC DNA]</scope>
    <source>
        <strain evidence="2 3">HHB12029</strain>
    </source>
</reference>
<evidence type="ECO:0000313" key="3">
    <source>
        <dbReference type="Proteomes" id="UP000077266"/>
    </source>
</evidence>
<evidence type="ECO:0000313" key="2">
    <source>
        <dbReference type="EMBL" id="KZV89092.1"/>
    </source>
</evidence>
<feature type="compositionally biased region" description="Polar residues" evidence="1">
    <location>
        <begin position="164"/>
        <end position="176"/>
    </location>
</feature>
<organism evidence="2 3">
    <name type="scientific">Exidia glandulosa HHB12029</name>
    <dbReference type="NCBI Taxonomy" id="1314781"/>
    <lineage>
        <taxon>Eukaryota</taxon>
        <taxon>Fungi</taxon>
        <taxon>Dikarya</taxon>
        <taxon>Basidiomycota</taxon>
        <taxon>Agaricomycotina</taxon>
        <taxon>Agaricomycetes</taxon>
        <taxon>Auriculariales</taxon>
        <taxon>Exidiaceae</taxon>
        <taxon>Exidia</taxon>
    </lineage>
</organism>
<feature type="compositionally biased region" description="Low complexity" evidence="1">
    <location>
        <begin position="140"/>
        <end position="151"/>
    </location>
</feature>
<feature type="region of interest" description="Disordered" evidence="1">
    <location>
        <begin position="22"/>
        <end position="95"/>
    </location>
</feature>
<sequence length="350" mass="36307">MYEAAEVYQALSAASDIASDREAALSTPKRNPHVSSAPHSRANASSSLPTSQNRSIRSPALPDAAVRATGAATARNSGRGSGTVYGQGTPTHSQELGDADIIAPLLHENLSRFGRVSMPTNRAQRGTKFPNGSGTSSTTDAQQDALNAQQLPSQRAPVAAGAQTEVQSTPAPTGRNSVVKGSDDLQVEADADMETESLTPLPIPADAGVLPDGMTVADAIRSMHGKLHDLIFLASQINSAVLQKSDMSDVYLWADESLGLTIAQLAKGLQMCAPQGPAAKLFGYLGCPANLERIKGLVGAHPAPAHAPTPPAASAPPTAAPSAGREREKFSIFNDQPRRSGGTKPLPKYA</sequence>
<gene>
    <name evidence="2" type="ORF">EXIGLDRAFT_696164</name>
</gene>
<dbReference type="EMBL" id="KV426082">
    <property type="protein sequence ID" value="KZV89092.1"/>
    <property type="molecule type" value="Genomic_DNA"/>
</dbReference>
<proteinExistence type="predicted"/>
<protein>
    <submittedName>
        <fullName evidence="2">Uncharacterized protein</fullName>
    </submittedName>
</protein>
<dbReference type="Proteomes" id="UP000077266">
    <property type="component" value="Unassembled WGS sequence"/>
</dbReference>
<accession>A0A165FJA6</accession>
<feature type="region of interest" description="Disordered" evidence="1">
    <location>
        <begin position="301"/>
        <end position="350"/>
    </location>
</feature>
<name>A0A165FJA6_EXIGL</name>
<dbReference type="AlphaFoldDB" id="A0A165FJA6"/>
<feature type="compositionally biased region" description="Polar residues" evidence="1">
    <location>
        <begin position="33"/>
        <end position="56"/>
    </location>
</feature>
<feature type="compositionally biased region" description="Pro residues" evidence="1">
    <location>
        <begin position="305"/>
        <end position="314"/>
    </location>
</feature>